<dbReference type="SUPFAM" id="SSF55545">
    <property type="entry name" value="beta-N-acetylhexosaminidase-like domain"/>
    <property type="match status" value="1"/>
</dbReference>
<protein>
    <recommendedName>
        <fullName evidence="3">beta-N-acetylhexosaminidase</fullName>
        <ecNumber evidence="3">3.2.1.52</ecNumber>
    </recommendedName>
</protein>
<dbReference type="InterPro" id="IPR015883">
    <property type="entry name" value="Glyco_hydro_20_cat"/>
</dbReference>
<comment type="catalytic activity">
    <reaction evidence="1">
        <text>Hydrolysis of terminal non-reducing N-acetyl-D-hexosamine residues in N-acetyl-beta-D-hexosaminides.</text>
        <dbReference type="EC" id="3.2.1.52"/>
    </reaction>
</comment>
<feature type="domain" description="Glycoside hydrolase family 20 catalytic" evidence="7">
    <location>
        <begin position="165"/>
        <end position="494"/>
    </location>
</feature>
<feature type="region of interest" description="Disordered" evidence="6">
    <location>
        <begin position="765"/>
        <end position="786"/>
    </location>
</feature>
<evidence type="ECO:0000256" key="6">
    <source>
        <dbReference type="SAM" id="MobiDB-lite"/>
    </source>
</evidence>
<dbReference type="InterPro" id="IPR025705">
    <property type="entry name" value="Beta_hexosaminidase_sua/sub"/>
</dbReference>
<evidence type="ECO:0000256" key="4">
    <source>
        <dbReference type="ARBA" id="ARBA00022801"/>
    </source>
</evidence>
<name>A0A1Q3ENY9_LENED</name>
<dbReference type="InterPro" id="IPR029018">
    <property type="entry name" value="Hex-like_dom2"/>
</dbReference>
<organism evidence="8 9">
    <name type="scientific">Lentinula edodes</name>
    <name type="common">Shiitake mushroom</name>
    <name type="synonym">Lentinus edodes</name>
    <dbReference type="NCBI Taxonomy" id="5353"/>
    <lineage>
        <taxon>Eukaryota</taxon>
        <taxon>Fungi</taxon>
        <taxon>Dikarya</taxon>
        <taxon>Basidiomycota</taxon>
        <taxon>Agaricomycotina</taxon>
        <taxon>Agaricomycetes</taxon>
        <taxon>Agaricomycetidae</taxon>
        <taxon>Agaricales</taxon>
        <taxon>Marasmiineae</taxon>
        <taxon>Omphalotaceae</taxon>
        <taxon>Lentinula</taxon>
    </lineage>
</organism>
<keyword evidence="9" id="KW-1185">Reference proteome</keyword>
<dbReference type="EC" id="3.2.1.52" evidence="3"/>
<dbReference type="PANTHER" id="PTHR43678">
    <property type="entry name" value="PUTATIVE (AFU_ORTHOLOGUE AFUA_2G00640)-RELATED"/>
    <property type="match status" value="1"/>
</dbReference>
<dbReference type="InterPro" id="IPR052764">
    <property type="entry name" value="GH20_Enzymes"/>
</dbReference>
<evidence type="ECO:0000313" key="9">
    <source>
        <dbReference type="Proteomes" id="UP000188533"/>
    </source>
</evidence>
<comment type="caution">
    <text evidence="8">The sequence shown here is derived from an EMBL/GenBank/DDBJ whole genome shotgun (WGS) entry which is preliminary data.</text>
</comment>
<keyword evidence="4 8" id="KW-0378">Hydrolase</keyword>
<evidence type="ECO:0000256" key="5">
    <source>
        <dbReference type="PIRSR" id="PIRSR625705-1"/>
    </source>
</evidence>
<dbReference type="Gene3D" id="3.20.20.80">
    <property type="entry name" value="Glycosidases"/>
    <property type="match status" value="1"/>
</dbReference>
<dbReference type="AlphaFoldDB" id="A0A1Q3ENY9"/>
<dbReference type="Pfam" id="PF00728">
    <property type="entry name" value="Glyco_hydro_20"/>
    <property type="match status" value="1"/>
</dbReference>
<comment type="similarity">
    <text evidence="2">Belongs to the glycosyl hydrolase 20 family.</text>
</comment>
<feature type="active site" description="Proton donor" evidence="5">
    <location>
        <position position="326"/>
    </location>
</feature>
<evidence type="ECO:0000256" key="1">
    <source>
        <dbReference type="ARBA" id="ARBA00001231"/>
    </source>
</evidence>
<gene>
    <name evidence="8" type="ORF">LENED_011005</name>
</gene>
<dbReference type="PANTHER" id="PTHR43678:SF1">
    <property type="entry name" value="BETA-N-ACETYLHEXOSAMINIDASE"/>
    <property type="match status" value="1"/>
</dbReference>
<dbReference type="GO" id="GO:0004563">
    <property type="term" value="F:beta-N-acetylhexosaminidase activity"/>
    <property type="evidence" value="ECO:0007669"/>
    <property type="project" value="UniProtKB-EC"/>
</dbReference>
<evidence type="ECO:0000313" key="8">
    <source>
        <dbReference type="EMBL" id="GAW08896.1"/>
    </source>
</evidence>
<feature type="compositionally biased region" description="Basic and acidic residues" evidence="6">
    <location>
        <begin position="776"/>
        <end position="786"/>
    </location>
</feature>
<dbReference type="GO" id="GO:0005975">
    <property type="term" value="P:carbohydrate metabolic process"/>
    <property type="evidence" value="ECO:0007669"/>
    <property type="project" value="InterPro"/>
</dbReference>
<dbReference type="EMBL" id="BDGU01000822">
    <property type="protein sequence ID" value="GAW08896.1"/>
    <property type="molecule type" value="Genomic_DNA"/>
</dbReference>
<proteinExistence type="inferred from homology"/>
<evidence type="ECO:0000259" key="7">
    <source>
        <dbReference type="Pfam" id="PF00728"/>
    </source>
</evidence>
<accession>A0A1Q3ENY9</accession>
<dbReference type="SUPFAM" id="SSF51445">
    <property type="entry name" value="(Trans)glycosidases"/>
    <property type="match status" value="1"/>
</dbReference>
<dbReference type="Gene3D" id="3.30.379.10">
    <property type="entry name" value="Chitobiase/beta-hexosaminidase domain 2-like"/>
    <property type="match status" value="1"/>
</dbReference>
<evidence type="ECO:0000256" key="2">
    <source>
        <dbReference type="ARBA" id="ARBA00006285"/>
    </source>
</evidence>
<dbReference type="STRING" id="5353.A0A1Q3ENY9"/>
<sequence length="923" mass="103270">MQQSSAQLVQIPSIKSFSRSVSNFVVDTSIQIVVDVDFAHNFTGGFPTLVGFAQTFREDLISVTGFSNISEVQTGKVSADTTTSTVFLTLGPSSSSNLTLFNGKSTGEGYEFEVAQKLYTIRGVEAIGAWWGTRTFLQQVVLSIVNGSNPAMIPTGFGEDNPGWEIRGFMLDAGRHWFEIPFLADLCVYASFFKINEFHIHASDFFYDPSFLYGEDWRELYTGFRFQPSSDSPIFNLVPELNESWTQTQFSTLQTTCSNHGVTLIPEIDTPAHSLVITKWKPELMISGTPDLLNLSYPETIPTLKSIWDEILPWFTSSEISIGADEYSASLADDYITFVNEMDEYISGSSGKSIRIWGTSEPSTTESISTNVTIQHWWFPGGSIPVQLMDQGYSIINSDQVFLYLDGKFSDGGQFPWTLNITKMWSGAPDGEGWAPNIFSADDPTNNTSIENPLLRGSIMALWNDWGNNATTPLEVYYQLAQSLAVFAEKTWSGSGVRASALTQDEFQEVYPVLNAAAPGQNLNRATGLEDGSVAFSYDRISQFPLETSFESVGPPYTLSFSVKPPPTTNTSSTPLFLGLDSVLFLDSLSFKDPSTNLRYPLGVDLPPDVFTSLEIHATVNHTYALLNGSSSALYWTSNLDIWGEYMQTVNMSFAAPSYIIGLDGFEGELVNVNYDSIYIINTHALYDRGLKYPVYPKLVYESGYDRVFLGYCYAEKSEVPKITHQAYGLRALVNSGRPKLISPGYWENQIGRFHYQNEMHKHNEHNNHGSLSLHSDSDSEHDEHKERKNYVEFKITVNVHAFSKLNFIYTSALLLDDASTINYLRSKGLDSDNTLILSPGPYVDTKPQYLNNLTFTFPPNVLLRQSSPTRKSYHRNPLQINAEPTDVEKATSNDFANWMKWPKKIIDLPPDIKPWLDFTMGP</sequence>
<dbReference type="InterPro" id="IPR017853">
    <property type="entry name" value="GH"/>
</dbReference>
<dbReference type="Proteomes" id="UP000188533">
    <property type="component" value="Unassembled WGS sequence"/>
</dbReference>
<dbReference type="PRINTS" id="PR00738">
    <property type="entry name" value="GLHYDRLASE20"/>
</dbReference>
<dbReference type="CDD" id="cd06564">
    <property type="entry name" value="GH20_DspB_LnbB-like"/>
    <property type="match status" value="1"/>
</dbReference>
<reference evidence="8 9" key="1">
    <citation type="submission" date="2016-08" db="EMBL/GenBank/DDBJ databases">
        <authorList>
            <consortium name="Lentinula edodes genome sequencing consortium"/>
            <person name="Sakamoto Y."/>
            <person name="Nakade K."/>
            <person name="Sato S."/>
            <person name="Yoshida Y."/>
            <person name="Miyazaki K."/>
            <person name="Natsume S."/>
            <person name="Konno N."/>
        </authorList>
    </citation>
    <scope>NUCLEOTIDE SEQUENCE [LARGE SCALE GENOMIC DNA]</scope>
    <source>
        <strain evidence="8 9">NBRC 111202</strain>
    </source>
</reference>
<evidence type="ECO:0000256" key="3">
    <source>
        <dbReference type="ARBA" id="ARBA00012663"/>
    </source>
</evidence>
<reference evidence="8 9" key="2">
    <citation type="submission" date="2017-02" db="EMBL/GenBank/DDBJ databases">
        <title>A genome survey and senescence transcriptome analysis in Lentinula edodes.</title>
        <authorList>
            <person name="Sakamoto Y."/>
            <person name="Nakade K."/>
            <person name="Sato S."/>
            <person name="Yoshida Y."/>
            <person name="Miyazaki K."/>
            <person name="Natsume S."/>
            <person name="Konno N."/>
        </authorList>
    </citation>
    <scope>NUCLEOTIDE SEQUENCE [LARGE SCALE GENOMIC DNA]</scope>
    <source>
        <strain evidence="8 9">NBRC 111202</strain>
    </source>
</reference>